<sequence length="312" mass="34543">MFSILIPSWNNLPYLQLCIDSVRRHSAFDHEIIVHVNEGSDGTLDWVRAQGIRHTWSAGNVGVCIALNDAARLATRDWILFLNDDMFCTPGWDLGFEAAVRALDGSAAYLSSVLIEPTDTGNSNVTAANFGTGPQNFDEAGLLAYTAAMQAADRDGVAVQPMLISRRLWHAVGGYSIEFGPGMSSDDDFLMKLWLVGCRVFRVVGASRIYHFGCKSTGRIRRNRGGREFLMKWGISQRDFLRGYIRRSAEAAPGTLPNVPRAPFKSRVKRVLYALSRYPFEDLEGWDADLPAKLPFLKKPSGATPAQRGGRD</sequence>
<dbReference type="EC" id="2.4.-.-" evidence="5"/>
<keyword evidence="2 5" id="KW-0328">Glycosyltransferase</keyword>
<dbReference type="InterPro" id="IPR001173">
    <property type="entry name" value="Glyco_trans_2-like"/>
</dbReference>
<evidence type="ECO:0000259" key="4">
    <source>
        <dbReference type="Pfam" id="PF00535"/>
    </source>
</evidence>
<evidence type="ECO:0000256" key="3">
    <source>
        <dbReference type="ARBA" id="ARBA00022679"/>
    </source>
</evidence>
<name>A0ABS8K273_9BURK</name>
<dbReference type="PANTHER" id="PTHR43179:SF12">
    <property type="entry name" value="GALACTOFURANOSYLTRANSFERASE GLFT2"/>
    <property type="match status" value="1"/>
</dbReference>
<dbReference type="RefSeq" id="WP_230512607.1">
    <property type="nucleotide sequence ID" value="NZ_JAJITD010000017.1"/>
</dbReference>
<proteinExistence type="inferred from homology"/>
<reference evidence="5 6" key="1">
    <citation type="submission" date="2021-11" db="EMBL/GenBank/DDBJ databases">
        <authorList>
            <person name="Oh E.-T."/>
            <person name="Kim S.-B."/>
        </authorList>
    </citation>
    <scope>NUCLEOTIDE SEQUENCE [LARGE SCALE GENOMIC DNA]</scope>
    <source>
        <strain evidence="5 6">MMS20-SJTR3</strain>
    </source>
</reference>
<evidence type="ECO:0000256" key="2">
    <source>
        <dbReference type="ARBA" id="ARBA00022676"/>
    </source>
</evidence>
<evidence type="ECO:0000256" key="1">
    <source>
        <dbReference type="ARBA" id="ARBA00006739"/>
    </source>
</evidence>
<dbReference type="GO" id="GO:0016757">
    <property type="term" value="F:glycosyltransferase activity"/>
    <property type="evidence" value="ECO:0007669"/>
    <property type="project" value="UniProtKB-KW"/>
</dbReference>
<dbReference type="PANTHER" id="PTHR43179">
    <property type="entry name" value="RHAMNOSYLTRANSFERASE WBBL"/>
    <property type="match status" value="1"/>
</dbReference>
<protein>
    <submittedName>
        <fullName evidence="5">Glycosyltransferase</fullName>
        <ecNumber evidence="5">2.4.-.-</ecNumber>
    </submittedName>
</protein>
<comment type="caution">
    <text evidence="5">The sequence shown here is derived from an EMBL/GenBank/DDBJ whole genome shotgun (WGS) entry which is preliminary data.</text>
</comment>
<dbReference type="Gene3D" id="3.90.550.10">
    <property type="entry name" value="Spore Coat Polysaccharide Biosynthesis Protein SpsA, Chain A"/>
    <property type="match status" value="1"/>
</dbReference>
<feature type="domain" description="Glycosyltransferase 2-like" evidence="4">
    <location>
        <begin position="3"/>
        <end position="101"/>
    </location>
</feature>
<dbReference type="InterPro" id="IPR029044">
    <property type="entry name" value="Nucleotide-diphossugar_trans"/>
</dbReference>
<dbReference type="Pfam" id="PF00535">
    <property type="entry name" value="Glycos_transf_2"/>
    <property type="match status" value="1"/>
</dbReference>
<dbReference type="SUPFAM" id="SSF53448">
    <property type="entry name" value="Nucleotide-diphospho-sugar transferases"/>
    <property type="match status" value="1"/>
</dbReference>
<dbReference type="Proteomes" id="UP001431019">
    <property type="component" value="Unassembled WGS sequence"/>
</dbReference>
<organism evidence="5 6">
    <name type="scientific">Paraburkholderia sejongensis</name>
    <dbReference type="NCBI Taxonomy" id="2886946"/>
    <lineage>
        <taxon>Bacteria</taxon>
        <taxon>Pseudomonadati</taxon>
        <taxon>Pseudomonadota</taxon>
        <taxon>Betaproteobacteria</taxon>
        <taxon>Burkholderiales</taxon>
        <taxon>Burkholderiaceae</taxon>
        <taxon>Paraburkholderia</taxon>
    </lineage>
</organism>
<keyword evidence="3 5" id="KW-0808">Transferase</keyword>
<dbReference type="EMBL" id="JAJITD010000017">
    <property type="protein sequence ID" value="MCC8396256.1"/>
    <property type="molecule type" value="Genomic_DNA"/>
</dbReference>
<keyword evidence="6" id="KW-1185">Reference proteome</keyword>
<evidence type="ECO:0000313" key="5">
    <source>
        <dbReference type="EMBL" id="MCC8396256.1"/>
    </source>
</evidence>
<comment type="similarity">
    <text evidence="1">Belongs to the glycosyltransferase 2 family.</text>
</comment>
<accession>A0ABS8K273</accession>
<gene>
    <name evidence="5" type="ORF">LJ656_27070</name>
</gene>
<evidence type="ECO:0000313" key="6">
    <source>
        <dbReference type="Proteomes" id="UP001431019"/>
    </source>
</evidence>